<proteinExistence type="predicted"/>
<evidence type="ECO:0000256" key="1">
    <source>
        <dbReference type="SAM" id="MobiDB-lite"/>
    </source>
</evidence>
<evidence type="ECO:0000313" key="3">
    <source>
        <dbReference type="Proteomes" id="UP000077266"/>
    </source>
</evidence>
<organism evidence="2 3">
    <name type="scientific">Exidia glandulosa HHB12029</name>
    <dbReference type="NCBI Taxonomy" id="1314781"/>
    <lineage>
        <taxon>Eukaryota</taxon>
        <taxon>Fungi</taxon>
        <taxon>Dikarya</taxon>
        <taxon>Basidiomycota</taxon>
        <taxon>Agaricomycotina</taxon>
        <taxon>Agaricomycetes</taxon>
        <taxon>Auriculariales</taxon>
        <taxon>Exidiaceae</taxon>
        <taxon>Exidia</taxon>
    </lineage>
</organism>
<dbReference type="InParanoid" id="A0A165AWP1"/>
<feature type="region of interest" description="Disordered" evidence="1">
    <location>
        <begin position="1"/>
        <end position="64"/>
    </location>
</feature>
<accession>A0A165AWP1</accession>
<keyword evidence="3" id="KW-1185">Reference proteome</keyword>
<dbReference type="Proteomes" id="UP000077266">
    <property type="component" value="Unassembled WGS sequence"/>
</dbReference>
<gene>
    <name evidence="2" type="ORF">EXIGLDRAFT_782260</name>
</gene>
<evidence type="ECO:0000313" key="2">
    <source>
        <dbReference type="EMBL" id="KZV79486.1"/>
    </source>
</evidence>
<feature type="region of interest" description="Disordered" evidence="1">
    <location>
        <begin position="134"/>
        <end position="178"/>
    </location>
</feature>
<reference evidence="2 3" key="1">
    <citation type="journal article" date="2016" name="Mol. Biol. Evol.">
        <title>Comparative Genomics of Early-Diverging Mushroom-Forming Fungi Provides Insights into the Origins of Lignocellulose Decay Capabilities.</title>
        <authorList>
            <person name="Nagy L.G."/>
            <person name="Riley R."/>
            <person name="Tritt A."/>
            <person name="Adam C."/>
            <person name="Daum C."/>
            <person name="Floudas D."/>
            <person name="Sun H."/>
            <person name="Yadav J.S."/>
            <person name="Pangilinan J."/>
            <person name="Larsson K.H."/>
            <person name="Matsuura K."/>
            <person name="Barry K."/>
            <person name="Labutti K."/>
            <person name="Kuo R."/>
            <person name="Ohm R.A."/>
            <person name="Bhattacharya S.S."/>
            <person name="Shirouzu T."/>
            <person name="Yoshinaga Y."/>
            <person name="Martin F.M."/>
            <person name="Grigoriev I.V."/>
            <person name="Hibbett D.S."/>
        </authorList>
    </citation>
    <scope>NUCLEOTIDE SEQUENCE [LARGE SCALE GENOMIC DNA]</scope>
    <source>
        <strain evidence="2 3">HHB12029</strain>
    </source>
</reference>
<feature type="compositionally biased region" description="Polar residues" evidence="1">
    <location>
        <begin position="46"/>
        <end position="64"/>
    </location>
</feature>
<name>A0A165AWP1_EXIGL</name>
<sequence length="469" mass="52567">MERLARGVKDGPPVPFTPSRPASLSSQKAKRTGPNSSQPRAPAAQPTLSTLHEQAQSLPSSSIGYQWDDNALITLSSPTRATSSSSIDNDLYQSVKNSFMEHVLPQLNAVELQVLIERACEIAADKAEHDIVTSHEEGSSVQDDNQPPPSPVSTPASPSSSRTPSPEPAPEPVPSIVGTSLKHWAPDSAYDPTDLIWTEGVETALVLTRWAYALRGAPPPDVPLNRVHPDYWLKTDLRQAAREDILNLIQDLGRLCEYLTEDIVHVMAGAPEITPASAGASVHIEDIKIWTNSSRYVDAAPARKKLVLVDMFRHLLAANHAAYWPQRKKHLMTRHDTKYPSTRLVRDAVEPWRFVGLPIVSILADHAPQYLEAEQRQSLDRVQERMEWRVKHKNEPPPFTRLRNIFRASTLDDDDRSSIMRMLYSCSPQHHPGYDWFYLFMDGYHLPADLALRLFSAAIKDCVEVQWPF</sequence>
<dbReference type="EMBL" id="KV426608">
    <property type="protein sequence ID" value="KZV79486.1"/>
    <property type="molecule type" value="Genomic_DNA"/>
</dbReference>
<protein>
    <submittedName>
        <fullName evidence="2">Uncharacterized protein</fullName>
    </submittedName>
</protein>
<feature type="compositionally biased region" description="Low complexity" evidence="1">
    <location>
        <begin position="153"/>
        <end position="164"/>
    </location>
</feature>
<feature type="compositionally biased region" description="Polar residues" evidence="1">
    <location>
        <begin position="20"/>
        <end position="39"/>
    </location>
</feature>
<dbReference type="AlphaFoldDB" id="A0A165AWP1"/>